<feature type="region of interest" description="Disordered" evidence="2">
    <location>
        <begin position="100"/>
        <end position="132"/>
    </location>
</feature>
<dbReference type="HOGENOM" id="CLU_374490_0_0_1"/>
<accession>L1JGH0</accession>
<protein>
    <submittedName>
        <fullName evidence="3 4">Uncharacterized protein</fullName>
    </submittedName>
</protein>
<feature type="coiled-coil region" evidence="1">
    <location>
        <begin position="355"/>
        <end position="446"/>
    </location>
</feature>
<dbReference type="EMBL" id="JH992989">
    <property type="protein sequence ID" value="EKX47618.1"/>
    <property type="molecule type" value="Genomic_DNA"/>
</dbReference>
<reference evidence="5" key="2">
    <citation type="submission" date="2012-11" db="EMBL/GenBank/DDBJ databases">
        <authorList>
            <person name="Kuo A."/>
            <person name="Curtis B.A."/>
            <person name="Tanifuji G."/>
            <person name="Burki F."/>
            <person name="Gruber A."/>
            <person name="Irimia M."/>
            <person name="Maruyama S."/>
            <person name="Arias M.C."/>
            <person name="Ball S.G."/>
            <person name="Gile G.H."/>
            <person name="Hirakawa Y."/>
            <person name="Hopkins J.F."/>
            <person name="Rensing S.A."/>
            <person name="Schmutz J."/>
            <person name="Symeonidi A."/>
            <person name="Elias M."/>
            <person name="Eveleigh R.J."/>
            <person name="Herman E.K."/>
            <person name="Klute M.J."/>
            <person name="Nakayama T."/>
            <person name="Obornik M."/>
            <person name="Reyes-Prieto A."/>
            <person name="Armbrust E.V."/>
            <person name="Aves S.J."/>
            <person name="Beiko R.G."/>
            <person name="Coutinho P."/>
            <person name="Dacks J.B."/>
            <person name="Durnford D.G."/>
            <person name="Fast N.M."/>
            <person name="Green B.R."/>
            <person name="Grisdale C."/>
            <person name="Hempe F."/>
            <person name="Henrissat B."/>
            <person name="Hoppner M.P."/>
            <person name="Ishida K.-I."/>
            <person name="Kim E."/>
            <person name="Koreny L."/>
            <person name="Kroth P.G."/>
            <person name="Liu Y."/>
            <person name="Malik S.-B."/>
            <person name="Maier U.G."/>
            <person name="McRose D."/>
            <person name="Mock T."/>
            <person name="Neilson J.A."/>
            <person name="Onodera N.T."/>
            <person name="Poole A.M."/>
            <person name="Pritham E.J."/>
            <person name="Richards T.A."/>
            <person name="Rocap G."/>
            <person name="Roy S.W."/>
            <person name="Sarai C."/>
            <person name="Schaack S."/>
            <person name="Shirato S."/>
            <person name="Slamovits C.H."/>
            <person name="Spencer D.F."/>
            <person name="Suzuki S."/>
            <person name="Worden A.Z."/>
            <person name="Zauner S."/>
            <person name="Barry K."/>
            <person name="Bell C."/>
            <person name="Bharti A.K."/>
            <person name="Crow J.A."/>
            <person name="Grimwood J."/>
            <person name="Kramer R."/>
            <person name="Lindquist E."/>
            <person name="Lucas S."/>
            <person name="Salamov A."/>
            <person name="McFadden G.I."/>
            <person name="Lane C.E."/>
            <person name="Keeling P.J."/>
            <person name="Gray M.W."/>
            <person name="Grigoriev I.V."/>
            <person name="Archibald J.M."/>
        </authorList>
    </citation>
    <scope>NUCLEOTIDE SEQUENCE</scope>
    <source>
        <strain evidence="5">CCMP2712</strain>
    </source>
</reference>
<feature type="region of interest" description="Disordered" evidence="2">
    <location>
        <begin position="718"/>
        <end position="742"/>
    </location>
</feature>
<dbReference type="AlphaFoldDB" id="L1JGH0"/>
<feature type="region of interest" description="Disordered" evidence="2">
    <location>
        <begin position="575"/>
        <end position="596"/>
    </location>
</feature>
<feature type="compositionally biased region" description="Basic and acidic residues" evidence="2">
    <location>
        <begin position="582"/>
        <end position="591"/>
    </location>
</feature>
<proteinExistence type="predicted"/>
<dbReference type="STRING" id="905079.L1JGH0"/>
<evidence type="ECO:0000313" key="3">
    <source>
        <dbReference type="EMBL" id="EKX47618.1"/>
    </source>
</evidence>
<dbReference type="OMA" id="VEQHEMA"/>
<feature type="compositionally biased region" description="Basic and acidic residues" evidence="2">
    <location>
        <begin position="104"/>
        <end position="117"/>
    </location>
</feature>
<evidence type="ECO:0000313" key="5">
    <source>
        <dbReference type="Proteomes" id="UP000011087"/>
    </source>
</evidence>
<dbReference type="EnsemblProtists" id="EKX47618">
    <property type="protein sequence ID" value="EKX47618"/>
    <property type="gene ID" value="GUITHDRAFT_162660"/>
</dbReference>
<dbReference type="Proteomes" id="UP000011087">
    <property type="component" value="Unassembled WGS sequence"/>
</dbReference>
<reference evidence="3 5" key="1">
    <citation type="journal article" date="2012" name="Nature">
        <title>Algal genomes reveal evolutionary mosaicism and the fate of nucleomorphs.</title>
        <authorList>
            <consortium name="DOE Joint Genome Institute"/>
            <person name="Curtis B.A."/>
            <person name="Tanifuji G."/>
            <person name="Burki F."/>
            <person name="Gruber A."/>
            <person name="Irimia M."/>
            <person name="Maruyama S."/>
            <person name="Arias M.C."/>
            <person name="Ball S.G."/>
            <person name="Gile G.H."/>
            <person name="Hirakawa Y."/>
            <person name="Hopkins J.F."/>
            <person name="Kuo A."/>
            <person name="Rensing S.A."/>
            <person name="Schmutz J."/>
            <person name="Symeonidi A."/>
            <person name="Elias M."/>
            <person name="Eveleigh R.J."/>
            <person name="Herman E.K."/>
            <person name="Klute M.J."/>
            <person name="Nakayama T."/>
            <person name="Obornik M."/>
            <person name="Reyes-Prieto A."/>
            <person name="Armbrust E.V."/>
            <person name="Aves S.J."/>
            <person name="Beiko R.G."/>
            <person name="Coutinho P."/>
            <person name="Dacks J.B."/>
            <person name="Durnford D.G."/>
            <person name="Fast N.M."/>
            <person name="Green B.R."/>
            <person name="Grisdale C.J."/>
            <person name="Hempel F."/>
            <person name="Henrissat B."/>
            <person name="Hoppner M.P."/>
            <person name="Ishida K."/>
            <person name="Kim E."/>
            <person name="Koreny L."/>
            <person name="Kroth P.G."/>
            <person name="Liu Y."/>
            <person name="Malik S.B."/>
            <person name="Maier U.G."/>
            <person name="McRose D."/>
            <person name="Mock T."/>
            <person name="Neilson J.A."/>
            <person name="Onodera N.T."/>
            <person name="Poole A.M."/>
            <person name="Pritham E.J."/>
            <person name="Richards T.A."/>
            <person name="Rocap G."/>
            <person name="Roy S.W."/>
            <person name="Sarai C."/>
            <person name="Schaack S."/>
            <person name="Shirato S."/>
            <person name="Slamovits C.H."/>
            <person name="Spencer D.F."/>
            <person name="Suzuki S."/>
            <person name="Worden A.Z."/>
            <person name="Zauner S."/>
            <person name="Barry K."/>
            <person name="Bell C."/>
            <person name="Bharti A.K."/>
            <person name="Crow J.A."/>
            <person name="Grimwood J."/>
            <person name="Kramer R."/>
            <person name="Lindquist E."/>
            <person name="Lucas S."/>
            <person name="Salamov A."/>
            <person name="McFadden G.I."/>
            <person name="Lane C.E."/>
            <person name="Keeling P.J."/>
            <person name="Gray M.W."/>
            <person name="Grigoriev I.V."/>
            <person name="Archibald J.M."/>
        </authorList>
    </citation>
    <scope>NUCLEOTIDE SEQUENCE</scope>
    <source>
        <strain evidence="3 5">CCMP2712</strain>
    </source>
</reference>
<evidence type="ECO:0000256" key="2">
    <source>
        <dbReference type="SAM" id="MobiDB-lite"/>
    </source>
</evidence>
<keyword evidence="5" id="KW-1185">Reference proteome</keyword>
<feature type="compositionally biased region" description="Basic and acidic residues" evidence="2">
    <location>
        <begin position="718"/>
        <end position="734"/>
    </location>
</feature>
<dbReference type="KEGG" id="gtt:GUITHDRAFT_162660"/>
<organism evidence="3">
    <name type="scientific">Guillardia theta (strain CCMP2712)</name>
    <name type="common">Cryptophyte</name>
    <dbReference type="NCBI Taxonomy" id="905079"/>
    <lineage>
        <taxon>Eukaryota</taxon>
        <taxon>Cryptophyceae</taxon>
        <taxon>Pyrenomonadales</taxon>
        <taxon>Geminigeraceae</taxon>
        <taxon>Guillardia</taxon>
    </lineage>
</organism>
<dbReference type="GeneID" id="17304362"/>
<dbReference type="RefSeq" id="XP_005834598.1">
    <property type="nucleotide sequence ID" value="XM_005834541.1"/>
</dbReference>
<evidence type="ECO:0000256" key="1">
    <source>
        <dbReference type="SAM" id="Coils"/>
    </source>
</evidence>
<gene>
    <name evidence="3" type="ORF">GUITHDRAFT_162660</name>
</gene>
<keyword evidence="1" id="KW-0175">Coiled coil</keyword>
<dbReference type="PaxDb" id="55529-EKX47618"/>
<sequence length="742" mass="83615">MKTHLLLLSGKCTRAVLSIERREPAGVLPEPFPVSMMQASRSDRYEDELRRTELPLELRTFGAPPEYTDAIRSPQGVEHTGGFGLNTLKEGDASFASLAGSRRGQHEALSRHDRDDVGASGEDVDQEQRSNLSEAVIRKLKQKNSQLEKELRDKKRQLEDMMKSVVSWKNSIKDKHISKIEEVETIMKQKLQKSHMTSRKLKVKLLAEIMRKRSAITKSSVLNFWHEIAMVGRCASSELMVAFLKEQLNSTGQTPRSMPKPNNAHEEELMRAQLVLESLLSQLAPCPQIPTGNVSEYDGNMANAEASPAQVRKSLTSQLEMVWAEVRELVAKSANQQGISRASSSSSGISHELVIARLRGKLDHLSKMLEAKDSELEDYKAQLEQKSPSLSEEHNKELALANVKIKELEQLLSKSSADMEEKENQLKQQVARINSLAAALQSKEEDSSLLSSLQNVRVLACTIAGDFDGKILQRIVEMHHMMRELEPDKPFFSLLLLAMPRYFISQVVPKAQDAFTSLKAISNGFEVTSSAKNRVSKQLEDSQRRLETAEANLAEAQQRLLELKDLADRFQEKSEKLEEELQGSREKEKQLSDSLTAAEEAIEREKQEKKTLQAQGQQILRDADRVSNLARERAASLLEKSQEIQELQGIIGKLRGRAEECRLQVQTLQTELAASVEDLRFCTDQVTSSLETEHKQKTDLSLKLLEARKLNDETLRRVEDAAREAEQMREENKKMQAQHGAS</sequence>
<name>L1JGH0_GUITC</name>
<evidence type="ECO:0000313" key="4">
    <source>
        <dbReference type="EnsemblProtists" id="EKX47618"/>
    </source>
</evidence>
<reference evidence="4" key="3">
    <citation type="submission" date="2016-03" db="UniProtKB">
        <authorList>
            <consortium name="EnsemblProtists"/>
        </authorList>
    </citation>
    <scope>IDENTIFICATION</scope>
</reference>